<accession>A0A813G052</accession>
<dbReference type="InterPro" id="IPR011527">
    <property type="entry name" value="ABC1_TM_dom"/>
</dbReference>
<keyword evidence="3 5" id="KW-1133">Transmembrane helix</keyword>
<name>A0A813G052_POLGL</name>
<keyword evidence="2 5" id="KW-0812">Transmembrane</keyword>
<evidence type="ECO:0000259" key="6">
    <source>
        <dbReference type="PROSITE" id="PS50929"/>
    </source>
</evidence>
<gene>
    <name evidence="7" type="ORF">PGLA1383_LOCUS35412</name>
</gene>
<dbReference type="InterPro" id="IPR039421">
    <property type="entry name" value="Type_1_exporter"/>
</dbReference>
<dbReference type="GO" id="GO:0005743">
    <property type="term" value="C:mitochondrial inner membrane"/>
    <property type="evidence" value="ECO:0007669"/>
    <property type="project" value="TreeGrafter"/>
</dbReference>
<feature type="domain" description="ABC transmembrane type-1" evidence="6">
    <location>
        <begin position="1"/>
        <end position="252"/>
    </location>
</feature>
<evidence type="ECO:0000256" key="5">
    <source>
        <dbReference type="SAM" id="Phobius"/>
    </source>
</evidence>
<evidence type="ECO:0000256" key="1">
    <source>
        <dbReference type="ARBA" id="ARBA00004141"/>
    </source>
</evidence>
<dbReference type="GO" id="GO:0005524">
    <property type="term" value="F:ATP binding"/>
    <property type="evidence" value="ECO:0007669"/>
    <property type="project" value="InterPro"/>
</dbReference>
<dbReference type="SUPFAM" id="SSF90123">
    <property type="entry name" value="ABC transporter transmembrane region"/>
    <property type="match status" value="1"/>
</dbReference>
<dbReference type="PANTHER" id="PTHR43394:SF27">
    <property type="entry name" value="ATP-DEPENDENT TRANSLOCASE ABCB1-LIKE"/>
    <property type="match status" value="1"/>
</dbReference>
<reference evidence="7" key="1">
    <citation type="submission" date="2021-02" db="EMBL/GenBank/DDBJ databases">
        <authorList>
            <person name="Dougan E. K."/>
            <person name="Rhodes N."/>
            <person name="Thang M."/>
            <person name="Chan C."/>
        </authorList>
    </citation>
    <scope>NUCLEOTIDE SEQUENCE</scope>
</reference>
<evidence type="ECO:0000256" key="4">
    <source>
        <dbReference type="ARBA" id="ARBA00023136"/>
    </source>
</evidence>
<feature type="non-terminal residue" evidence="7">
    <location>
        <position position="1"/>
    </location>
</feature>
<evidence type="ECO:0000313" key="8">
    <source>
        <dbReference type="Proteomes" id="UP000654075"/>
    </source>
</evidence>
<dbReference type="Pfam" id="PF00664">
    <property type="entry name" value="ABC_membrane"/>
    <property type="match status" value="1"/>
</dbReference>
<dbReference type="AlphaFoldDB" id="A0A813G052"/>
<dbReference type="PROSITE" id="PS50929">
    <property type="entry name" value="ABC_TM1F"/>
    <property type="match status" value="1"/>
</dbReference>
<keyword evidence="8" id="KW-1185">Reference proteome</keyword>
<dbReference type="Proteomes" id="UP000654075">
    <property type="component" value="Unassembled WGS sequence"/>
</dbReference>
<feature type="transmembrane region" description="Helical" evidence="5">
    <location>
        <begin position="110"/>
        <end position="127"/>
    </location>
</feature>
<evidence type="ECO:0000256" key="3">
    <source>
        <dbReference type="ARBA" id="ARBA00022989"/>
    </source>
</evidence>
<feature type="non-terminal residue" evidence="7">
    <location>
        <position position="291"/>
    </location>
</feature>
<evidence type="ECO:0000313" key="7">
    <source>
        <dbReference type="EMBL" id="CAE8617753.1"/>
    </source>
</evidence>
<organism evidence="7 8">
    <name type="scientific">Polarella glacialis</name>
    <name type="common">Dinoflagellate</name>
    <dbReference type="NCBI Taxonomy" id="89957"/>
    <lineage>
        <taxon>Eukaryota</taxon>
        <taxon>Sar</taxon>
        <taxon>Alveolata</taxon>
        <taxon>Dinophyceae</taxon>
        <taxon>Suessiales</taxon>
        <taxon>Suessiaceae</taxon>
        <taxon>Polarella</taxon>
    </lineage>
</organism>
<feature type="transmembrane region" description="Helical" evidence="5">
    <location>
        <begin position="194"/>
        <end position="216"/>
    </location>
</feature>
<keyword evidence="4 5" id="KW-0472">Membrane</keyword>
<feature type="transmembrane region" description="Helical" evidence="5">
    <location>
        <begin position="12"/>
        <end position="34"/>
    </location>
</feature>
<sequence length="291" mass="31836">FFDNISTIAIKFMLIGVGVTVVGSVQGFCFPWFVDAQMKKMRPLYFHTMLYRDVGWFDTHDVGSLPSEIAQDLEVYADGFGTKLGVSIMSASGCLIGLIFGYYLCWQVSLVISVAIPLLGLGAMAMASSMMEMVQETQGAYAKAASLADEVLFAIRTVVSFGGESKELLRYSAAVEIARRGGLRSRIKTGGGMGYIWFAYFASMSVAFYFGMTLVYSGEDISVGRIMSSFFCTLTAGFTLGQIVPGAAGLVGAKTSMARFFHILRNESVIQRRLHDDRKSMPPIEGMELRD</sequence>
<feature type="transmembrane region" description="Helical" evidence="5">
    <location>
        <begin position="228"/>
        <end position="251"/>
    </location>
</feature>
<dbReference type="InterPro" id="IPR036640">
    <property type="entry name" value="ABC1_TM_sf"/>
</dbReference>
<protein>
    <recommendedName>
        <fullName evidence="6">ABC transmembrane type-1 domain-containing protein</fullName>
    </recommendedName>
</protein>
<proteinExistence type="predicted"/>
<comment type="subcellular location">
    <subcellularLocation>
        <location evidence="1">Membrane</location>
        <topology evidence="1">Multi-pass membrane protein</topology>
    </subcellularLocation>
</comment>
<dbReference type="OMA" id="FARGWDM"/>
<dbReference type="GO" id="GO:0090374">
    <property type="term" value="P:oligopeptide export from mitochondrion"/>
    <property type="evidence" value="ECO:0007669"/>
    <property type="project" value="TreeGrafter"/>
</dbReference>
<dbReference type="EMBL" id="CAJNNV010026274">
    <property type="protein sequence ID" value="CAE8617753.1"/>
    <property type="molecule type" value="Genomic_DNA"/>
</dbReference>
<dbReference type="OrthoDB" id="4865934at2759"/>
<dbReference type="Gene3D" id="1.20.1560.10">
    <property type="entry name" value="ABC transporter type 1, transmembrane domain"/>
    <property type="match status" value="1"/>
</dbReference>
<evidence type="ECO:0000256" key="2">
    <source>
        <dbReference type="ARBA" id="ARBA00022692"/>
    </source>
</evidence>
<dbReference type="PANTHER" id="PTHR43394">
    <property type="entry name" value="ATP-DEPENDENT PERMEASE MDL1, MITOCHONDRIAL"/>
    <property type="match status" value="1"/>
</dbReference>
<dbReference type="GO" id="GO:0015421">
    <property type="term" value="F:ABC-type oligopeptide transporter activity"/>
    <property type="evidence" value="ECO:0007669"/>
    <property type="project" value="TreeGrafter"/>
</dbReference>
<comment type="caution">
    <text evidence="7">The sequence shown here is derived from an EMBL/GenBank/DDBJ whole genome shotgun (WGS) entry which is preliminary data.</text>
</comment>
<dbReference type="CDD" id="cd18577">
    <property type="entry name" value="ABC_6TM_Pgp_ABCB1_D1_like"/>
    <property type="match status" value="1"/>
</dbReference>